<keyword evidence="2" id="KW-0238">DNA-binding</keyword>
<dbReference type="PANTHER" id="PTHR33204">
    <property type="entry name" value="TRANSCRIPTIONAL REGULATOR, MARR FAMILY"/>
    <property type="match status" value="1"/>
</dbReference>
<dbReference type="Pfam" id="PF01638">
    <property type="entry name" value="HxlR"/>
    <property type="match status" value="1"/>
</dbReference>
<protein>
    <submittedName>
        <fullName evidence="6">Helix-turn-helix transcriptional regulator</fullName>
    </submittedName>
</protein>
<dbReference type="InterPro" id="IPR002577">
    <property type="entry name" value="HTH_HxlR"/>
</dbReference>
<feature type="domain" description="HTH hxlR-type" evidence="5">
    <location>
        <begin position="15"/>
        <end position="111"/>
    </location>
</feature>
<evidence type="ECO:0000313" key="6">
    <source>
        <dbReference type="EMBL" id="NEC92779.1"/>
    </source>
</evidence>
<evidence type="ECO:0000259" key="5">
    <source>
        <dbReference type="PROSITE" id="PS51118"/>
    </source>
</evidence>
<dbReference type="GO" id="GO:0005506">
    <property type="term" value="F:iron ion binding"/>
    <property type="evidence" value="ECO:0007669"/>
    <property type="project" value="InterPro"/>
</dbReference>
<evidence type="ECO:0000256" key="4">
    <source>
        <dbReference type="SAM" id="MobiDB-lite"/>
    </source>
</evidence>
<dbReference type="PANTHER" id="PTHR33204:SF18">
    <property type="entry name" value="TRANSCRIPTIONAL REGULATORY PROTEIN"/>
    <property type="match status" value="1"/>
</dbReference>
<dbReference type="InterPro" id="IPR036396">
    <property type="entry name" value="Cyt_P450_sf"/>
</dbReference>
<gene>
    <name evidence="6" type="ORF">G3I71_45190</name>
</gene>
<evidence type="ECO:0000256" key="2">
    <source>
        <dbReference type="ARBA" id="ARBA00023125"/>
    </source>
</evidence>
<accession>A0A6B3C844</accession>
<evidence type="ECO:0000256" key="1">
    <source>
        <dbReference type="ARBA" id="ARBA00023015"/>
    </source>
</evidence>
<organism evidence="6">
    <name type="scientific">Streptomyces sp. SID12501</name>
    <dbReference type="NCBI Taxonomy" id="2706042"/>
    <lineage>
        <taxon>Bacteria</taxon>
        <taxon>Bacillati</taxon>
        <taxon>Actinomycetota</taxon>
        <taxon>Actinomycetes</taxon>
        <taxon>Kitasatosporales</taxon>
        <taxon>Streptomycetaceae</taxon>
        <taxon>Streptomyces</taxon>
    </lineage>
</organism>
<dbReference type="GO" id="GO:0004497">
    <property type="term" value="F:monooxygenase activity"/>
    <property type="evidence" value="ECO:0007669"/>
    <property type="project" value="InterPro"/>
</dbReference>
<name>A0A6B3C844_9ACTN</name>
<dbReference type="SUPFAM" id="SSF48264">
    <property type="entry name" value="Cytochrome P450"/>
    <property type="match status" value="1"/>
</dbReference>
<dbReference type="Gene3D" id="1.10.10.10">
    <property type="entry name" value="Winged helix-like DNA-binding domain superfamily/Winged helix DNA-binding domain"/>
    <property type="match status" value="1"/>
</dbReference>
<proteinExistence type="predicted"/>
<dbReference type="SUPFAM" id="SSF46785">
    <property type="entry name" value="Winged helix' DNA-binding domain"/>
    <property type="match status" value="1"/>
</dbReference>
<feature type="region of interest" description="Disordered" evidence="4">
    <location>
        <begin position="181"/>
        <end position="202"/>
    </location>
</feature>
<keyword evidence="3" id="KW-0804">Transcription</keyword>
<comment type="caution">
    <text evidence="6">The sequence shown here is derived from an EMBL/GenBank/DDBJ whole genome shotgun (WGS) entry which is preliminary data.</text>
</comment>
<dbReference type="GO" id="GO:0020037">
    <property type="term" value="F:heme binding"/>
    <property type="evidence" value="ECO:0007669"/>
    <property type="project" value="InterPro"/>
</dbReference>
<dbReference type="PROSITE" id="PS51118">
    <property type="entry name" value="HTH_HXLR"/>
    <property type="match status" value="1"/>
</dbReference>
<feature type="non-terminal residue" evidence="6">
    <location>
        <position position="202"/>
    </location>
</feature>
<dbReference type="InterPro" id="IPR036390">
    <property type="entry name" value="WH_DNA-bd_sf"/>
</dbReference>
<keyword evidence="1" id="KW-0805">Transcription regulation</keyword>
<dbReference type="GO" id="GO:0016705">
    <property type="term" value="F:oxidoreductase activity, acting on paired donors, with incorporation or reduction of molecular oxygen"/>
    <property type="evidence" value="ECO:0007669"/>
    <property type="project" value="InterPro"/>
</dbReference>
<dbReference type="AlphaFoldDB" id="A0A6B3C844"/>
<dbReference type="GO" id="GO:0003677">
    <property type="term" value="F:DNA binding"/>
    <property type="evidence" value="ECO:0007669"/>
    <property type="project" value="UniProtKB-KW"/>
</dbReference>
<sequence>MPAHAAPPVWTDATCPVARAADLVGDRWSLLVVRDAMDGARSFTELKRRTGIARNILSDRLRRLCAFGVLAQVDAPSGRRQVYELTVAGKDLFGVVVALRQWGERHAFADGEPRSTLVDGHGEPVPRLIPTDSHGQELTCDDACVVPFSAGPVVCPGQDVVLLTAATLLSDLVRDVRWSPATHPGLADDPLPPTLGHADLRL</sequence>
<evidence type="ECO:0000256" key="3">
    <source>
        <dbReference type="ARBA" id="ARBA00023163"/>
    </source>
</evidence>
<reference evidence="6" key="1">
    <citation type="submission" date="2020-01" db="EMBL/GenBank/DDBJ databases">
        <title>Insect and environment-associated Actinomycetes.</title>
        <authorList>
            <person name="Currrie C."/>
            <person name="Chevrette M."/>
            <person name="Carlson C."/>
            <person name="Stubbendieck R."/>
            <person name="Wendt-Pienkowski E."/>
        </authorList>
    </citation>
    <scope>NUCLEOTIDE SEQUENCE</scope>
    <source>
        <strain evidence="6">SID12501</strain>
    </source>
</reference>
<dbReference type="InterPro" id="IPR036388">
    <property type="entry name" value="WH-like_DNA-bd_sf"/>
</dbReference>
<dbReference type="EMBL" id="JAAGLU010000194">
    <property type="protein sequence ID" value="NEC92779.1"/>
    <property type="molecule type" value="Genomic_DNA"/>
</dbReference>